<evidence type="ECO:0000313" key="2">
    <source>
        <dbReference type="EMBL" id="KAJ7214017.1"/>
    </source>
</evidence>
<keyword evidence="3" id="KW-1185">Reference proteome</keyword>
<sequence>MNLEQLGTGAAAKAGKNWVSTSKGMHHWSWTVWDRTEQAGCGDNDDSDPSKWDWVDVEQEQGNQHRQDKRVTTKADRTSSSRCQKKSERLSFSRQTLTGEPSGDTHVDRTTVYSKRRDSWATSNERNTVKAIDNEPRTARDRGCSKSWEELGLHIQGNAPLVVDCLGQNVYPTMNALQSGIGTGCDRCREQAGCGDNDDSDPSKWDWVDVEQE</sequence>
<feature type="region of interest" description="Disordered" evidence="1">
    <location>
        <begin position="58"/>
        <end position="107"/>
    </location>
</feature>
<evidence type="ECO:0000256" key="1">
    <source>
        <dbReference type="SAM" id="MobiDB-lite"/>
    </source>
</evidence>
<feature type="compositionally biased region" description="Basic and acidic residues" evidence="1">
    <location>
        <begin position="63"/>
        <end position="91"/>
    </location>
</feature>
<evidence type="ECO:0000313" key="3">
    <source>
        <dbReference type="Proteomes" id="UP001219525"/>
    </source>
</evidence>
<reference evidence="2" key="1">
    <citation type="submission" date="2023-03" db="EMBL/GenBank/DDBJ databases">
        <title>Massive genome expansion in bonnet fungi (Mycena s.s.) driven by repeated elements and novel gene families across ecological guilds.</title>
        <authorList>
            <consortium name="Lawrence Berkeley National Laboratory"/>
            <person name="Harder C.B."/>
            <person name="Miyauchi S."/>
            <person name="Viragh M."/>
            <person name="Kuo A."/>
            <person name="Thoen E."/>
            <person name="Andreopoulos B."/>
            <person name="Lu D."/>
            <person name="Skrede I."/>
            <person name="Drula E."/>
            <person name="Henrissat B."/>
            <person name="Morin E."/>
            <person name="Kohler A."/>
            <person name="Barry K."/>
            <person name="LaButti K."/>
            <person name="Morin E."/>
            <person name="Salamov A."/>
            <person name="Lipzen A."/>
            <person name="Mereny Z."/>
            <person name="Hegedus B."/>
            <person name="Baldrian P."/>
            <person name="Stursova M."/>
            <person name="Weitz H."/>
            <person name="Taylor A."/>
            <person name="Grigoriev I.V."/>
            <person name="Nagy L.G."/>
            <person name="Martin F."/>
            <person name="Kauserud H."/>
        </authorList>
    </citation>
    <scope>NUCLEOTIDE SEQUENCE</scope>
    <source>
        <strain evidence="2">9144</strain>
    </source>
</reference>
<dbReference type="AlphaFoldDB" id="A0AAD6VIR8"/>
<proteinExistence type="predicted"/>
<dbReference type="EMBL" id="JARJCW010000020">
    <property type="protein sequence ID" value="KAJ7214017.1"/>
    <property type="molecule type" value="Genomic_DNA"/>
</dbReference>
<feature type="region of interest" description="Disordered" evidence="1">
    <location>
        <begin position="191"/>
        <end position="213"/>
    </location>
</feature>
<gene>
    <name evidence="2" type="ORF">GGX14DRAFT_392788</name>
</gene>
<dbReference type="Proteomes" id="UP001219525">
    <property type="component" value="Unassembled WGS sequence"/>
</dbReference>
<comment type="caution">
    <text evidence="2">The sequence shown here is derived from an EMBL/GenBank/DDBJ whole genome shotgun (WGS) entry which is preliminary data.</text>
</comment>
<accession>A0AAD6VIR8</accession>
<protein>
    <submittedName>
        <fullName evidence="2">Uncharacterized protein</fullName>
    </submittedName>
</protein>
<organism evidence="2 3">
    <name type="scientific">Mycena pura</name>
    <dbReference type="NCBI Taxonomy" id="153505"/>
    <lineage>
        <taxon>Eukaryota</taxon>
        <taxon>Fungi</taxon>
        <taxon>Dikarya</taxon>
        <taxon>Basidiomycota</taxon>
        <taxon>Agaricomycotina</taxon>
        <taxon>Agaricomycetes</taxon>
        <taxon>Agaricomycetidae</taxon>
        <taxon>Agaricales</taxon>
        <taxon>Marasmiineae</taxon>
        <taxon>Mycenaceae</taxon>
        <taxon>Mycena</taxon>
    </lineage>
</organism>
<name>A0AAD6VIR8_9AGAR</name>